<dbReference type="InterPro" id="IPR031825">
    <property type="entry name" value="RXLR"/>
</dbReference>
<accession>A0A2P4Y257</accession>
<dbReference type="EMBL" id="NCKW01006408">
    <property type="protein sequence ID" value="POM71799.1"/>
    <property type="molecule type" value="Genomic_DNA"/>
</dbReference>
<comment type="subcellular location">
    <subcellularLocation>
        <location evidence="1 5">Secreted</location>
    </subcellularLocation>
</comment>
<protein>
    <recommendedName>
        <fullName evidence="5">RxLR effector protein</fullName>
    </recommendedName>
</protein>
<sequence length="148" mass="16359">MRVVFYVAVAVAILARNNVVDAFTNADEFRIMSETTPAIATNAMISGDPRKRFLRVTDPADEDLMDAGEERGGKFGSLKEILAKLDEQDLSHVAEILKDVEAIHAKKALKVARDHGNLSKEDYDAAKVLLSLSKKETRALRTTSQERS</sequence>
<organism evidence="6 7">
    <name type="scientific">Phytophthora palmivora</name>
    <dbReference type="NCBI Taxonomy" id="4796"/>
    <lineage>
        <taxon>Eukaryota</taxon>
        <taxon>Sar</taxon>
        <taxon>Stramenopiles</taxon>
        <taxon>Oomycota</taxon>
        <taxon>Peronosporomycetes</taxon>
        <taxon>Peronosporales</taxon>
        <taxon>Peronosporaceae</taxon>
        <taxon>Phytophthora</taxon>
    </lineage>
</organism>
<comment type="domain">
    <text evidence="5">The RxLR-dEER motif acts to carry the protein into the host cell cytoplasm through binding to cell surface phosphatidylinositol-3-phosphate.</text>
</comment>
<name>A0A2P4Y257_9STRA</name>
<comment type="similarity">
    <text evidence="2 5">Belongs to the RxLR effector family.</text>
</comment>
<evidence type="ECO:0000256" key="4">
    <source>
        <dbReference type="ARBA" id="ARBA00022729"/>
    </source>
</evidence>
<dbReference type="Pfam" id="PF16810">
    <property type="entry name" value="RXLR"/>
    <property type="match status" value="1"/>
</dbReference>
<dbReference type="AlphaFoldDB" id="A0A2P4Y257"/>
<feature type="signal peptide" evidence="5">
    <location>
        <begin position="1"/>
        <end position="22"/>
    </location>
</feature>
<evidence type="ECO:0000256" key="5">
    <source>
        <dbReference type="RuleBase" id="RU367124"/>
    </source>
</evidence>
<proteinExistence type="inferred from homology"/>
<gene>
    <name evidence="6" type="ORF">PHPALM_11582</name>
</gene>
<evidence type="ECO:0000313" key="7">
    <source>
        <dbReference type="Proteomes" id="UP000237271"/>
    </source>
</evidence>
<evidence type="ECO:0000256" key="3">
    <source>
        <dbReference type="ARBA" id="ARBA00022525"/>
    </source>
</evidence>
<feature type="chain" id="PRO_5028506362" description="RxLR effector protein" evidence="5">
    <location>
        <begin position="23"/>
        <end position="148"/>
    </location>
</feature>
<comment type="caution">
    <text evidence="6">The sequence shown here is derived from an EMBL/GenBank/DDBJ whole genome shotgun (WGS) entry which is preliminary data.</text>
</comment>
<evidence type="ECO:0000256" key="1">
    <source>
        <dbReference type="ARBA" id="ARBA00004613"/>
    </source>
</evidence>
<dbReference type="OrthoDB" id="127736at2759"/>
<comment type="function">
    <text evidence="5">Effector that suppresses plant defense responses during pathogen infection.</text>
</comment>
<evidence type="ECO:0000313" key="6">
    <source>
        <dbReference type="EMBL" id="POM71799.1"/>
    </source>
</evidence>
<dbReference type="Proteomes" id="UP000237271">
    <property type="component" value="Unassembled WGS sequence"/>
</dbReference>
<dbReference type="GO" id="GO:0005576">
    <property type="term" value="C:extracellular region"/>
    <property type="evidence" value="ECO:0007669"/>
    <property type="project" value="UniProtKB-SubCell"/>
</dbReference>
<reference evidence="6 7" key="1">
    <citation type="journal article" date="2017" name="Genome Biol. Evol.">
        <title>Phytophthora megakarya and P. palmivora, closely related causal agents of cacao black pod rot, underwent increases in genome sizes and gene numbers by different mechanisms.</title>
        <authorList>
            <person name="Ali S.S."/>
            <person name="Shao J."/>
            <person name="Lary D.J."/>
            <person name="Kronmiller B."/>
            <person name="Shen D."/>
            <person name="Strem M.D."/>
            <person name="Amoako-Attah I."/>
            <person name="Akrofi A.Y."/>
            <person name="Begoude B.A."/>
            <person name="Ten Hoopen G.M."/>
            <person name="Coulibaly K."/>
            <person name="Kebe B.I."/>
            <person name="Melnick R.L."/>
            <person name="Guiltinan M.J."/>
            <person name="Tyler B.M."/>
            <person name="Meinhardt L.W."/>
            <person name="Bailey B.A."/>
        </authorList>
    </citation>
    <scope>NUCLEOTIDE SEQUENCE [LARGE SCALE GENOMIC DNA]</scope>
    <source>
        <strain evidence="7">sbr112.9</strain>
    </source>
</reference>
<keyword evidence="7" id="KW-1185">Reference proteome</keyword>
<keyword evidence="3 5" id="KW-0964">Secreted</keyword>
<keyword evidence="4 5" id="KW-0732">Signal</keyword>
<evidence type="ECO:0000256" key="2">
    <source>
        <dbReference type="ARBA" id="ARBA00010400"/>
    </source>
</evidence>